<gene>
    <name evidence="2" type="ORF">ACFPZN_55385</name>
</gene>
<accession>A0ABW1AK00</accession>
<sequence length="51" mass="5900">MPDPGRYSATYNGRHLHDHSRSAHLETVVDVRQVNREGHEYQSSLVSTRRP</sequence>
<dbReference type="Proteomes" id="UP001596074">
    <property type="component" value="Unassembled WGS sequence"/>
</dbReference>
<feature type="region of interest" description="Disordered" evidence="1">
    <location>
        <begin position="1"/>
        <end position="23"/>
    </location>
</feature>
<organism evidence="2 3">
    <name type="scientific">Actinomadura rugatobispora</name>
    <dbReference type="NCBI Taxonomy" id="1994"/>
    <lineage>
        <taxon>Bacteria</taxon>
        <taxon>Bacillati</taxon>
        <taxon>Actinomycetota</taxon>
        <taxon>Actinomycetes</taxon>
        <taxon>Streptosporangiales</taxon>
        <taxon>Thermomonosporaceae</taxon>
        <taxon>Actinomadura</taxon>
    </lineage>
</organism>
<dbReference type="EMBL" id="JBHSON010000193">
    <property type="protein sequence ID" value="MFC5754859.1"/>
    <property type="molecule type" value="Genomic_DNA"/>
</dbReference>
<protein>
    <submittedName>
        <fullName evidence="2">Uncharacterized protein</fullName>
    </submittedName>
</protein>
<evidence type="ECO:0000256" key="1">
    <source>
        <dbReference type="SAM" id="MobiDB-lite"/>
    </source>
</evidence>
<name>A0ABW1AK00_9ACTN</name>
<proteinExistence type="predicted"/>
<keyword evidence="3" id="KW-1185">Reference proteome</keyword>
<reference evidence="3" key="1">
    <citation type="journal article" date="2019" name="Int. J. Syst. Evol. Microbiol.">
        <title>The Global Catalogue of Microorganisms (GCM) 10K type strain sequencing project: providing services to taxonomists for standard genome sequencing and annotation.</title>
        <authorList>
            <consortium name="The Broad Institute Genomics Platform"/>
            <consortium name="The Broad Institute Genome Sequencing Center for Infectious Disease"/>
            <person name="Wu L."/>
            <person name="Ma J."/>
        </authorList>
    </citation>
    <scope>NUCLEOTIDE SEQUENCE [LARGE SCALE GENOMIC DNA]</scope>
    <source>
        <strain evidence="3">KCTC 42087</strain>
    </source>
</reference>
<evidence type="ECO:0000313" key="3">
    <source>
        <dbReference type="Proteomes" id="UP001596074"/>
    </source>
</evidence>
<comment type="caution">
    <text evidence="2">The sequence shown here is derived from an EMBL/GenBank/DDBJ whole genome shotgun (WGS) entry which is preliminary data.</text>
</comment>
<dbReference type="RefSeq" id="WP_378293375.1">
    <property type="nucleotide sequence ID" value="NZ_JBHSON010000193.1"/>
</dbReference>
<evidence type="ECO:0000313" key="2">
    <source>
        <dbReference type="EMBL" id="MFC5754859.1"/>
    </source>
</evidence>